<dbReference type="AlphaFoldDB" id="A0A2G5V8N4"/>
<dbReference type="PANTHER" id="PTHR45830:SF20">
    <property type="entry name" value="SERPENTINE RECEPTOR, CLASS I"/>
    <property type="match status" value="1"/>
</dbReference>
<keyword evidence="1" id="KW-0472">Membrane</keyword>
<dbReference type="Gene3D" id="1.20.1070.10">
    <property type="entry name" value="Rhodopsin 7-helix transmembrane proteins"/>
    <property type="match status" value="1"/>
</dbReference>
<evidence type="ECO:0000313" key="2">
    <source>
        <dbReference type="EMBL" id="PIC48021.1"/>
    </source>
</evidence>
<sequence length="255" mass="29465">MEPIPLFPIISGYCAGFLAQYFDVWSHYLMAFMVAIMSAQMEWLVYCFMKKHQILAKIMSWHVCPEKLFNFGQMAIPFLPVLVYVAFCKAGMPRDQQMDYVRENYIQYYSNYSKLTNFAIYSLNFWFILMAIVAFVGGMFCGLVFIISTWDMFQILRGVQRKISTTNFKKHQAAVKSLLAQFSVTSLCLLPPFLFVLVIMSEFRYAQVTVQLLLAVFSMHSSVNAVVLVLTTPPFRNFVLRLVFGFGQFYNVAVL</sequence>
<dbReference type="InterPro" id="IPR019429">
    <property type="entry name" value="7TM_GPCR_serpentine_rcpt_Sri"/>
</dbReference>
<dbReference type="Pfam" id="PF10327">
    <property type="entry name" value="7TM_GPCR_Sri"/>
    <property type="match status" value="1"/>
</dbReference>
<reference evidence="3" key="1">
    <citation type="submission" date="2017-10" db="EMBL/GenBank/DDBJ databases">
        <title>Rapid genome shrinkage in a self-fertile nematode reveals novel sperm competition proteins.</title>
        <authorList>
            <person name="Yin D."/>
            <person name="Schwarz E.M."/>
            <person name="Thomas C.G."/>
            <person name="Felde R.L."/>
            <person name="Korf I.F."/>
            <person name="Cutter A.D."/>
            <person name="Schartner C.M."/>
            <person name="Ralston E.J."/>
            <person name="Meyer B.J."/>
            <person name="Haag E.S."/>
        </authorList>
    </citation>
    <scope>NUCLEOTIDE SEQUENCE [LARGE SCALE GENOMIC DNA]</scope>
    <source>
        <strain evidence="3">JU1422</strain>
    </source>
</reference>
<feature type="transmembrane region" description="Helical" evidence="1">
    <location>
        <begin position="178"/>
        <end position="200"/>
    </location>
</feature>
<gene>
    <name evidence="2" type="primary">Cnig_chr_II.g7157</name>
    <name evidence="2" type="ORF">B9Z55_007157</name>
</gene>
<proteinExistence type="predicted"/>
<feature type="transmembrane region" description="Helical" evidence="1">
    <location>
        <begin position="68"/>
        <end position="87"/>
    </location>
</feature>
<evidence type="ECO:0008006" key="4">
    <source>
        <dbReference type="Google" id="ProtNLM"/>
    </source>
</evidence>
<feature type="transmembrane region" description="Helical" evidence="1">
    <location>
        <begin position="125"/>
        <end position="147"/>
    </location>
</feature>
<accession>A0A2G5V8N4</accession>
<protein>
    <recommendedName>
        <fullName evidence="4">G-protein coupled receptors family 1 profile domain-containing protein</fullName>
    </recommendedName>
</protein>
<keyword evidence="3" id="KW-1185">Reference proteome</keyword>
<keyword evidence="1" id="KW-1133">Transmembrane helix</keyword>
<name>A0A2G5V8N4_9PELO</name>
<evidence type="ECO:0000256" key="1">
    <source>
        <dbReference type="SAM" id="Phobius"/>
    </source>
</evidence>
<keyword evidence="1" id="KW-0812">Transmembrane</keyword>
<dbReference type="EMBL" id="PDUG01000002">
    <property type="protein sequence ID" value="PIC48021.1"/>
    <property type="molecule type" value="Genomic_DNA"/>
</dbReference>
<dbReference type="Proteomes" id="UP000230233">
    <property type="component" value="Chromosome II"/>
</dbReference>
<evidence type="ECO:0000313" key="3">
    <source>
        <dbReference type="Proteomes" id="UP000230233"/>
    </source>
</evidence>
<organism evidence="2 3">
    <name type="scientific">Caenorhabditis nigoni</name>
    <dbReference type="NCBI Taxonomy" id="1611254"/>
    <lineage>
        <taxon>Eukaryota</taxon>
        <taxon>Metazoa</taxon>
        <taxon>Ecdysozoa</taxon>
        <taxon>Nematoda</taxon>
        <taxon>Chromadorea</taxon>
        <taxon>Rhabditida</taxon>
        <taxon>Rhabditina</taxon>
        <taxon>Rhabditomorpha</taxon>
        <taxon>Rhabditoidea</taxon>
        <taxon>Rhabditidae</taxon>
        <taxon>Peloderinae</taxon>
        <taxon>Caenorhabditis</taxon>
    </lineage>
</organism>
<dbReference type="STRING" id="1611254.A0A2G5V8N4"/>
<comment type="caution">
    <text evidence="2">The sequence shown here is derived from an EMBL/GenBank/DDBJ whole genome shotgun (WGS) entry which is preliminary data.</text>
</comment>
<dbReference type="OrthoDB" id="5861142at2759"/>
<feature type="transmembrane region" description="Helical" evidence="1">
    <location>
        <begin position="28"/>
        <end position="48"/>
    </location>
</feature>
<dbReference type="PANTHER" id="PTHR45830">
    <property type="entry name" value="SERPENTINE RECEPTOR, CLASS I"/>
    <property type="match status" value="1"/>
</dbReference>
<feature type="transmembrane region" description="Helical" evidence="1">
    <location>
        <begin position="212"/>
        <end position="231"/>
    </location>
</feature>